<keyword evidence="17" id="KW-1185">Reference proteome</keyword>
<keyword evidence="11" id="KW-0464">Manganese</keyword>
<dbReference type="CDD" id="cd01087">
    <property type="entry name" value="Prolidase"/>
    <property type="match status" value="1"/>
</dbReference>
<dbReference type="OrthoDB" id="10261878at2759"/>
<evidence type="ECO:0000256" key="12">
    <source>
        <dbReference type="ARBA" id="ARBA00030849"/>
    </source>
</evidence>
<comment type="cofactor">
    <cofactor evidence="2">
        <name>Mn(2+)</name>
        <dbReference type="ChEBI" id="CHEBI:29035"/>
    </cofactor>
</comment>
<protein>
    <recommendedName>
        <fullName evidence="5">Xaa-Pro aminopeptidase</fullName>
        <ecNumber evidence="5">3.4.11.9</ecNumber>
    </recommendedName>
    <alternativeName>
        <fullName evidence="12">Aminoacylproline aminopeptidase</fullName>
    </alternativeName>
    <alternativeName>
        <fullName evidence="13">Prolidase</fullName>
    </alternativeName>
</protein>
<evidence type="ECO:0000256" key="1">
    <source>
        <dbReference type="ARBA" id="ARBA00001424"/>
    </source>
</evidence>
<keyword evidence="10" id="KW-0482">Metalloprotease</keyword>
<comment type="similarity">
    <text evidence="4 14">Belongs to the peptidase M24B family.</text>
</comment>
<evidence type="ECO:0000256" key="2">
    <source>
        <dbReference type="ARBA" id="ARBA00001936"/>
    </source>
</evidence>
<dbReference type="PROSITE" id="PS00491">
    <property type="entry name" value="PROLINE_PEPTIDASE"/>
    <property type="match status" value="1"/>
</dbReference>
<dbReference type="SUPFAM" id="SSF55920">
    <property type="entry name" value="Creatinase/aminopeptidase"/>
    <property type="match status" value="1"/>
</dbReference>
<sequence length="583" mass="64367">MESAIDHDVVVVDEFDALSIEVKTSAEPVESVVSVAPIPTKFPGTLPAPCYHSRTVLSGHRDKRRWDLDKTWMVSPRMESSHLLYPVCDCPKLHARKVAAELNASDGLVFLPGEPSRSYEDSDMGPTFRQRRYFYYLSGANFADCAVTYELASDRLILWIPYVEPRQVLWFGSTPGISECLKQLDVDDVRYTTQLNKFLYRHLTPGSTLYVLHADQVPPLLHGDLLQTAAEVRVDATSLQPAADQARVVKTEYEVAMIRKAAAVSAAAHRKVAERLLKLGNESEIEAIFQAWCTTEGAREQSYAIIAGSGKNASTLHYDANDEPLEGREVVVFDAGCEWHCYASDITRTLPISGRFSTESRAVYDVVARMQDECIACIRPGTLFFDLHVHASRVAQEGLLKLGVLRGDPAEVWDAGTVAAFFPHGLGHHVGLEVHDVSGRERLLLLNKGTGGRVGKREVITPEMMSAMAQAGVGAGVGGAAAAAASVPPPYRGRQYLRKNMIVTVEPGIHTKNSYFCREYIEGYFLSNPRHARFINKAVLERYYRVGGVRIEDDILVTDDGYENLSTGAPKGEELLRVINGKA</sequence>
<keyword evidence="6" id="KW-0031">Aminopeptidase</keyword>
<comment type="catalytic activity">
    <reaction evidence="1">
        <text>Release of any N-terminal amino acid, including proline, that is linked to proline, even from a dipeptide or tripeptide.</text>
        <dbReference type="EC" id="3.4.11.9"/>
    </reaction>
</comment>
<dbReference type="EC" id="3.4.11.9" evidence="5"/>
<evidence type="ECO:0000256" key="7">
    <source>
        <dbReference type="ARBA" id="ARBA00022670"/>
    </source>
</evidence>
<dbReference type="InterPro" id="IPR036005">
    <property type="entry name" value="Creatinase/aminopeptidase-like"/>
</dbReference>
<keyword evidence="9" id="KW-0378">Hydrolase</keyword>
<dbReference type="Pfam" id="PF05195">
    <property type="entry name" value="AMP_N"/>
    <property type="match status" value="1"/>
</dbReference>
<dbReference type="InterPro" id="IPR001131">
    <property type="entry name" value="Peptidase_M24B_aminopep-P_CS"/>
</dbReference>
<evidence type="ECO:0000256" key="4">
    <source>
        <dbReference type="ARBA" id="ARBA00008766"/>
    </source>
</evidence>
<dbReference type="SUPFAM" id="SSF53092">
    <property type="entry name" value="Creatinase/prolidase N-terminal domain"/>
    <property type="match status" value="1"/>
</dbReference>
<dbReference type="Proteomes" id="UP000070328">
    <property type="component" value="Unassembled WGS sequence"/>
</dbReference>
<dbReference type="InterPro" id="IPR052433">
    <property type="entry name" value="X-Pro_dipept-like"/>
</dbReference>
<keyword evidence="7" id="KW-0645">Protease</keyword>
<dbReference type="Pfam" id="PF00557">
    <property type="entry name" value="Peptidase_M24"/>
    <property type="match status" value="2"/>
</dbReference>
<dbReference type="GO" id="GO:0070006">
    <property type="term" value="F:metalloaminopeptidase activity"/>
    <property type="evidence" value="ECO:0007669"/>
    <property type="project" value="InterPro"/>
</dbReference>
<evidence type="ECO:0000256" key="14">
    <source>
        <dbReference type="RuleBase" id="RU000590"/>
    </source>
</evidence>
<evidence type="ECO:0000256" key="5">
    <source>
        <dbReference type="ARBA" id="ARBA00012574"/>
    </source>
</evidence>
<evidence type="ECO:0000256" key="8">
    <source>
        <dbReference type="ARBA" id="ARBA00022723"/>
    </source>
</evidence>
<evidence type="ECO:0000256" key="13">
    <source>
        <dbReference type="ARBA" id="ARBA00032413"/>
    </source>
</evidence>
<reference evidence="16 17" key="1">
    <citation type="submission" date="2014-02" db="EMBL/GenBank/DDBJ databases">
        <title>The genome sequence of Colletotrichum simmondsii CBS122122.</title>
        <authorList>
            <person name="Baroncelli R."/>
            <person name="Thon M.R."/>
        </authorList>
    </citation>
    <scope>NUCLEOTIDE SEQUENCE [LARGE SCALE GENOMIC DNA]</scope>
    <source>
        <strain evidence="16 17">CBS122122</strain>
    </source>
</reference>
<accession>A0A135TY04</accession>
<dbReference type="GO" id="GO:0030145">
    <property type="term" value="F:manganese ion binding"/>
    <property type="evidence" value="ECO:0007669"/>
    <property type="project" value="InterPro"/>
</dbReference>
<evidence type="ECO:0000256" key="10">
    <source>
        <dbReference type="ARBA" id="ARBA00023049"/>
    </source>
</evidence>
<dbReference type="GO" id="GO:0006508">
    <property type="term" value="P:proteolysis"/>
    <property type="evidence" value="ECO:0007669"/>
    <property type="project" value="UniProtKB-KW"/>
</dbReference>
<dbReference type="SMART" id="SM01011">
    <property type="entry name" value="AMP_N"/>
    <property type="match status" value="1"/>
</dbReference>
<evidence type="ECO:0000256" key="11">
    <source>
        <dbReference type="ARBA" id="ARBA00023211"/>
    </source>
</evidence>
<gene>
    <name evidence="16" type="ORF">CSIM01_10965</name>
</gene>
<comment type="function">
    <text evidence="3">Catalyzes the removal of a penultimate prolyl residue from the N-termini of peptides.</text>
</comment>
<dbReference type="InterPro" id="IPR007865">
    <property type="entry name" value="Aminopep_P_N"/>
</dbReference>
<dbReference type="InterPro" id="IPR029149">
    <property type="entry name" value="Creatin/AminoP/Spt16_N"/>
</dbReference>
<evidence type="ECO:0000313" key="16">
    <source>
        <dbReference type="EMBL" id="KXH53027.1"/>
    </source>
</evidence>
<keyword evidence="8 14" id="KW-0479">Metal-binding</keyword>
<dbReference type="PANTHER" id="PTHR43226">
    <property type="entry name" value="XAA-PRO AMINOPEPTIDASE 3"/>
    <property type="match status" value="1"/>
</dbReference>
<organism evidence="16 17">
    <name type="scientific">Colletotrichum simmondsii</name>
    <dbReference type="NCBI Taxonomy" id="703756"/>
    <lineage>
        <taxon>Eukaryota</taxon>
        <taxon>Fungi</taxon>
        <taxon>Dikarya</taxon>
        <taxon>Ascomycota</taxon>
        <taxon>Pezizomycotina</taxon>
        <taxon>Sordariomycetes</taxon>
        <taxon>Hypocreomycetidae</taxon>
        <taxon>Glomerellales</taxon>
        <taxon>Glomerellaceae</taxon>
        <taxon>Colletotrichum</taxon>
        <taxon>Colletotrichum acutatum species complex</taxon>
    </lineage>
</organism>
<dbReference type="InterPro" id="IPR000994">
    <property type="entry name" value="Pept_M24"/>
</dbReference>
<dbReference type="Gene3D" id="3.40.350.10">
    <property type="entry name" value="Creatinase/prolidase N-terminal domain"/>
    <property type="match status" value="1"/>
</dbReference>
<dbReference type="Gene3D" id="3.90.230.10">
    <property type="entry name" value="Creatinase/methionine aminopeptidase superfamily"/>
    <property type="match status" value="1"/>
</dbReference>
<dbReference type="EMBL" id="JFBX01000030">
    <property type="protein sequence ID" value="KXH53027.1"/>
    <property type="molecule type" value="Genomic_DNA"/>
</dbReference>
<comment type="caution">
    <text evidence="16">The sequence shown here is derived from an EMBL/GenBank/DDBJ whole genome shotgun (WGS) entry which is preliminary data.</text>
</comment>
<evidence type="ECO:0000256" key="6">
    <source>
        <dbReference type="ARBA" id="ARBA00022438"/>
    </source>
</evidence>
<evidence type="ECO:0000259" key="15">
    <source>
        <dbReference type="SMART" id="SM01011"/>
    </source>
</evidence>
<evidence type="ECO:0000256" key="9">
    <source>
        <dbReference type="ARBA" id="ARBA00022801"/>
    </source>
</evidence>
<dbReference type="PANTHER" id="PTHR43226:SF3">
    <property type="entry name" value="XAA-PRO AMINOPEPTIDASE AN0832-RELATED"/>
    <property type="match status" value="1"/>
</dbReference>
<evidence type="ECO:0000313" key="17">
    <source>
        <dbReference type="Proteomes" id="UP000070328"/>
    </source>
</evidence>
<feature type="domain" description="Aminopeptidase P N-terminal" evidence="15">
    <location>
        <begin position="89"/>
        <end position="218"/>
    </location>
</feature>
<name>A0A135TY04_9PEZI</name>
<evidence type="ECO:0000256" key="3">
    <source>
        <dbReference type="ARBA" id="ARBA00002443"/>
    </source>
</evidence>
<dbReference type="AlphaFoldDB" id="A0A135TY04"/>
<proteinExistence type="inferred from homology"/>